<comment type="caution">
    <text evidence="1">The sequence shown here is derived from an EMBL/GenBank/DDBJ whole genome shotgun (WGS) entry which is preliminary data.</text>
</comment>
<gene>
    <name evidence="1" type="ORF">M972_112387</name>
</gene>
<evidence type="ECO:0000313" key="2">
    <source>
        <dbReference type="Proteomes" id="UP000223596"/>
    </source>
</evidence>
<sequence>MDVLGLKGKKTKDDAEKFVLQYIKNSGLYMVLYTCQ</sequence>
<dbReference type="EMBL" id="PDBW01000001">
    <property type="protein sequence ID" value="PFH03576.1"/>
    <property type="molecule type" value="Genomic_DNA"/>
</dbReference>
<proteinExistence type="predicted"/>
<name>A0AB36TJ01_ACETH</name>
<evidence type="ECO:0000313" key="1">
    <source>
        <dbReference type="EMBL" id="PFH03576.1"/>
    </source>
</evidence>
<reference evidence="1 2" key="1">
    <citation type="submission" date="2017-09" db="EMBL/GenBank/DDBJ databases">
        <title>Evaluation of Pacific Biosciences Sequencing Technology to Finishing C. thermocellum Genome Sequences.</title>
        <authorList>
            <person name="Brown S."/>
        </authorList>
    </citation>
    <scope>NUCLEOTIDE SEQUENCE [LARGE SCALE GENOMIC DNA]</scope>
    <source>
        <strain evidence="1 2">AD2</strain>
    </source>
</reference>
<dbReference type="AlphaFoldDB" id="A0AB36TJ01"/>
<dbReference type="Proteomes" id="UP000223596">
    <property type="component" value="Unassembled WGS sequence"/>
</dbReference>
<accession>A0AB36TJ01</accession>
<organism evidence="1 2">
    <name type="scientific">Acetivibrio thermocellus AD2</name>
    <dbReference type="NCBI Taxonomy" id="1138384"/>
    <lineage>
        <taxon>Bacteria</taxon>
        <taxon>Bacillati</taxon>
        <taxon>Bacillota</taxon>
        <taxon>Clostridia</taxon>
        <taxon>Eubacteriales</taxon>
        <taxon>Oscillospiraceae</taxon>
        <taxon>Acetivibrio</taxon>
    </lineage>
</organism>
<protein>
    <submittedName>
        <fullName evidence="1">Uncharacterized protein</fullName>
    </submittedName>
</protein>